<proteinExistence type="predicted"/>
<comment type="caution">
    <text evidence="1">The sequence shown here is derived from an EMBL/GenBank/DDBJ whole genome shotgun (WGS) entry which is preliminary data.</text>
</comment>
<name>A0AAW1EMH5_ZOAVI</name>
<accession>A0AAW1EMH5</accession>
<sequence>MEEIFQGSPRFLDIPTLLDTEFSKIYEGKGDLFLRRWEASIMPKLKAVAAREKGDIASVVEGMEEQTDDEKCYTMLVVLTRLLPPVAASRCSVKSAITRLLDYVPVGSTIASLYNASQDPAQSTQPQLACIGNLRGGSQQYVIVAKSDKIAIPLDEGLTCSVDKLFKLYWIYDLPMSTNRRAKVLDLISKVKSVN</sequence>
<reference evidence="1 2" key="1">
    <citation type="journal article" date="2024" name="Genome Biol. Evol.">
        <title>Chromosome-level genome assembly of the viviparous eelpout Zoarces viviparus.</title>
        <authorList>
            <person name="Fuhrmann N."/>
            <person name="Brasseur M.V."/>
            <person name="Bakowski C.E."/>
            <person name="Podsiadlowski L."/>
            <person name="Prost S."/>
            <person name="Krehenwinkel H."/>
            <person name="Mayer C."/>
        </authorList>
    </citation>
    <scope>NUCLEOTIDE SEQUENCE [LARGE SCALE GENOMIC DNA]</scope>
    <source>
        <strain evidence="1">NO-MEL_2022_Ind0_liver</strain>
    </source>
</reference>
<organism evidence="1 2">
    <name type="scientific">Zoarces viviparus</name>
    <name type="common">Viviparous eelpout</name>
    <name type="synonym">Blennius viviparus</name>
    <dbReference type="NCBI Taxonomy" id="48416"/>
    <lineage>
        <taxon>Eukaryota</taxon>
        <taxon>Metazoa</taxon>
        <taxon>Chordata</taxon>
        <taxon>Craniata</taxon>
        <taxon>Vertebrata</taxon>
        <taxon>Euteleostomi</taxon>
        <taxon>Actinopterygii</taxon>
        <taxon>Neopterygii</taxon>
        <taxon>Teleostei</taxon>
        <taxon>Neoteleostei</taxon>
        <taxon>Acanthomorphata</taxon>
        <taxon>Eupercaria</taxon>
        <taxon>Perciformes</taxon>
        <taxon>Cottioidei</taxon>
        <taxon>Zoarcales</taxon>
        <taxon>Zoarcidae</taxon>
        <taxon>Zoarcinae</taxon>
        <taxon>Zoarces</taxon>
    </lineage>
</organism>
<evidence type="ECO:0000313" key="1">
    <source>
        <dbReference type="EMBL" id="KAK9523396.1"/>
    </source>
</evidence>
<dbReference type="Proteomes" id="UP001488805">
    <property type="component" value="Unassembled WGS sequence"/>
</dbReference>
<keyword evidence="2" id="KW-1185">Reference proteome</keyword>
<dbReference type="AlphaFoldDB" id="A0AAW1EMH5"/>
<evidence type="ECO:0000313" key="2">
    <source>
        <dbReference type="Proteomes" id="UP001488805"/>
    </source>
</evidence>
<gene>
    <name evidence="1" type="ORF">VZT92_019790</name>
</gene>
<protein>
    <submittedName>
        <fullName evidence="1">Uncharacterized protein</fullName>
    </submittedName>
</protein>
<dbReference type="EMBL" id="JBCEZU010000221">
    <property type="protein sequence ID" value="KAK9523396.1"/>
    <property type="molecule type" value="Genomic_DNA"/>
</dbReference>